<feature type="region of interest" description="Disordered" evidence="1">
    <location>
        <begin position="78"/>
        <end position="97"/>
    </location>
</feature>
<proteinExistence type="predicted"/>
<sequence>VCNNVTCQTSAGDNEEQHEPVSLGKLVSPIPPTEDPMREDAGPPQLADGWLNEVMLTIPPQPFSPPLPLPHLLSPILSPVDTASQEESVAGGSPSPPVLRRELLSSPLWMHPDFIDEFEILDVWSPTPVPPSPHYSDHLENEVLSLCVYDPDLDFF</sequence>
<feature type="non-terminal residue" evidence="2">
    <location>
        <position position="1"/>
    </location>
</feature>
<name>A0ABV0RIF5_9TELE</name>
<comment type="caution">
    <text evidence="2">The sequence shown here is derived from an EMBL/GenBank/DDBJ whole genome shotgun (WGS) entry which is preliminary data.</text>
</comment>
<evidence type="ECO:0000313" key="2">
    <source>
        <dbReference type="EMBL" id="MEQ2207930.1"/>
    </source>
</evidence>
<evidence type="ECO:0000313" key="3">
    <source>
        <dbReference type="Proteomes" id="UP001434883"/>
    </source>
</evidence>
<reference evidence="2 3" key="1">
    <citation type="submission" date="2021-06" db="EMBL/GenBank/DDBJ databases">
        <authorList>
            <person name="Palmer J.M."/>
        </authorList>
    </citation>
    <scope>NUCLEOTIDE SEQUENCE [LARGE SCALE GENOMIC DNA]</scope>
    <source>
        <strain evidence="2 3">XC_2019</strain>
        <tissue evidence="2">Muscle</tissue>
    </source>
</reference>
<dbReference type="EMBL" id="JAHRIN010046643">
    <property type="protein sequence ID" value="MEQ2207930.1"/>
    <property type="molecule type" value="Genomic_DNA"/>
</dbReference>
<accession>A0ABV0RIF5</accession>
<protein>
    <submittedName>
        <fullName evidence="2">Uncharacterized protein</fullName>
    </submittedName>
</protein>
<evidence type="ECO:0000256" key="1">
    <source>
        <dbReference type="SAM" id="MobiDB-lite"/>
    </source>
</evidence>
<feature type="region of interest" description="Disordered" evidence="1">
    <location>
        <begin position="1"/>
        <end position="41"/>
    </location>
</feature>
<dbReference type="Proteomes" id="UP001434883">
    <property type="component" value="Unassembled WGS sequence"/>
</dbReference>
<keyword evidence="3" id="KW-1185">Reference proteome</keyword>
<gene>
    <name evidence="2" type="ORF">XENOCAPTIV_021257</name>
</gene>
<feature type="compositionally biased region" description="Polar residues" evidence="1">
    <location>
        <begin position="1"/>
        <end position="12"/>
    </location>
</feature>
<organism evidence="2 3">
    <name type="scientific">Xenoophorus captivus</name>
    <dbReference type="NCBI Taxonomy" id="1517983"/>
    <lineage>
        <taxon>Eukaryota</taxon>
        <taxon>Metazoa</taxon>
        <taxon>Chordata</taxon>
        <taxon>Craniata</taxon>
        <taxon>Vertebrata</taxon>
        <taxon>Euteleostomi</taxon>
        <taxon>Actinopterygii</taxon>
        <taxon>Neopterygii</taxon>
        <taxon>Teleostei</taxon>
        <taxon>Neoteleostei</taxon>
        <taxon>Acanthomorphata</taxon>
        <taxon>Ovalentaria</taxon>
        <taxon>Atherinomorphae</taxon>
        <taxon>Cyprinodontiformes</taxon>
        <taxon>Goodeidae</taxon>
        <taxon>Xenoophorus</taxon>
    </lineage>
</organism>